<proteinExistence type="predicted"/>
<keyword evidence="2" id="KW-1185">Reference proteome</keyword>
<comment type="caution">
    <text evidence="1">The sequence shown here is derived from an EMBL/GenBank/DDBJ whole genome shotgun (WGS) entry which is preliminary data.</text>
</comment>
<evidence type="ECO:0000313" key="1">
    <source>
        <dbReference type="EMBL" id="GED22390.1"/>
    </source>
</evidence>
<evidence type="ECO:0000313" key="2">
    <source>
        <dbReference type="Proteomes" id="UP000319812"/>
    </source>
</evidence>
<gene>
    <name evidence="1" type="ORF">HHA01_13670</name>
</gene>
<sequence>MKTKAMLELADVNAILDAAQREAEANQWAVTIAVADDSGELLGLRRLDGAAATSAMIGTRKARTAALSGKETRVFEHMINEGRTAFLSVPLEGLLEGGIPVIVDGQPIAAIGVSGVKPEQDARVARAGLAAVA</sequence>
<reference evidence="1 2" key="1">
    <citation type="submission" date="2019-06" db="EMBL/GenBank/DDBJ databases">
        <title>Whole genome shotgun sequence of Halomonas halmophila NBRC 15537.</title>
        <authorList>
            <person name="Hosoyama A."/>
            <person name="Uohara A."/>
            <person name="Ohji S."/>
            <person name="Ichikawa N."/>
        </authorList>
    </citation>
    <scope>NUCLEOTIDE SEQUENCE [LARGE SCALE GENOMIC DNA]</scope>
    <source>
        <strain evidence="1 2">NBRC 15537</strain>
    </source>
</reference>
<evidence type="ECO:0008006" key="3">
    <source>
        <dbReference type="Google" id="ProtNLM"/>
    </source>
</evidence>
<dbReference type="InterPro" id="IPR038084">
    <property type="entry name" value="PduO/GlcC-like_sf"/>
</dbReference>
<organism evidence="1 2">
    <name type="scientific">Halomonas halmophila</name>
    <dbReference type="NCBI Taxonomy" id="252"/>
    <lineage>
        <taxon>Bacteria</taxon>
        <taxon>Pseudomonadati</taxon>
        <taxon>Pseudomonadota</taxon>
        <taxon>Gammaproteobacteria</taxon>
        <taxon>Oceanospirillales</taxon>
        <taxon>Halomonadaceae</taxon>
        <taxon>Halomonas</taxon>
    </lineage>
</organism>
<dbReference type="AlphaFoldDB" id="A0A4Y4F455"/>
<dbReference type="OrthoDB" id="9800768at2"/>
<dbReference type="Proteomes" id="UP000319812">
    <property type="component" value="Unassembled WGS sequence"/>
</dbReference>
<dbReference type="Pfam" id="PF03928">
    <property type="entry name" value="HbpS-like"/>
    <property type="match status" value="1"/>
</dbReference>
<dbReference type="PANTHER" id="PTHR34309">
    <property type="entry name" value="SLR1406 PROTEIN"/>
    <property type="match status" value="1"/>
</dbReference>
<dbReference type="InterPro" id="IPR005624">
    <property type="entry name" value="PduO/GlcC-like"/>
</dbReference>
<dbReference type="EMBL" id="BJOC01000018">
    <property type="protein sequence ID" value="GED22390.1"/>
    <property type="molecule type" value="Genomic_DNA"/>
</dbReference>
<dbReference type="InterPro" id="IPR052517">
    <property type="entry name" value="GlcG_carb_metab_protein"/>
</dbReference>
<accession>A0A4Y4F455</accession>
<dbReference type="RefSeq" id="WP_141319062.1">
    <property type="nucleotide sequence ID" value="NZ_BJOC01000018.1"/>
</dbReference>
<dbReference type="SUPFAM" id="SSF143744">
    <property type="entry name" value="GlcG-like"/>
    <property type="match status" value="1"/>
</dbReference>
<dbReference type="PANTHER" id="PTHR34309:SF1">
    <property type="entry name" value="PROTEIN GLCG"/>
    <property type="match status" value="1"/>
</dbReference>
<dbReference type="Gene3D" id="3.30.450.150">
    <property type="entry name" value="Haem-degrading domain"/>
    <property type="match status" value="1"/>
</dbReference>
<protein>
    <recommendedName>
        <fullName evidence="3">GlcG protein</fullName>
    </recommendedName>
</protein>
<name>A0A4Y4F455_9GAMM</name>